<dbReference type="GO" id="GO:0047661">
    <property type="term" value="F:amino-acid racemase activity"/>
    <property type="evidence" value="ECO:0007669"/>
    <property type="project" value="InterPro"/>
</dbReference>
<evidence type="ECO:0000256" key="4">
    <source>
        <dbReference type="ARBA" id="ARBA00067972"/>
    </source>
</evidence>
<dbReference type="RefSeq" id="WP_084234836.1">
    <property type="nucleotide sequence ID" value="NZ_FWXW01000005.1"/>
</dbReference>
<comment type="similarity">
    <text evidence="1">Belongs to the HyuE racemase family.</text>
</comment>
<dbReference type="PANTHER" id="PTHR28047">
    <property type="entry name" value="PROTEIN DCG1"/>
    <property type="match status" value="1"/>
</dbReference>
<dbReference type="STRING" id="1122930.SAMN02745168_2167"/>
<sequence>MRIKIINPNTTQAMTDGIYRAALSAASPDTEIVAVSPRCGPVSIESWHDEVFAAAGVVEEVHRGEELEGGFDAYITACYGDPGLNPAREVTDKPVVGIAEASMHLATFVGYKFSVVTILPRWKMVMEEVIGRYGLKERCASVRCTPMEVLEFERDPEKGARELYDMSLRAIREDEAEAICLGCAGMVDFAADLQEKLGVPVFDGVTAAVVVAEALVRLNKKTSKNLYYNYPNIKEYTNCPEIISPK</sequence>
<evidence type="ECO:0000256" key="1">
    <source>
        <dbReference type="ARBA" id="ARBA00038414"/>
    </source>
</evidence>
<dbReference type="EC" id="5.1.99.5" evidence="3"/>
<protein>
    <recommendedName>
        <fullName evidence="4">Hydantoin racemase</fullName>
        <ecNumber evidence="3">5.1.99.5</ecNumber>
    </recommendedName>
</protein>
<dbReference type="EMBL" id="FWXW01000005">
    <property type="protein sequence ID" value="SMC71674.1"/>
    <property type="molecule type" value="Genomic_DNA"/>
</dbReference>
<proteinExistence type="inferred from homology"/>
<dbReference type="AlphaFoldDB" id="A0A1W2BFT2"/>
<dbReference type="Proteomes" id="UP000192790">
    <property type="component" value="Unassembled WGS sequence"/>
</dbReference>
<dbReference type="InterPro" id="IPR053714">
    <property type="entry name" value="Iso_Racemase_Enz_sf"/>
</dbReference>
<accession>A0A1W2BFT2</accession>
<comment type="catalytic activity">
    <reaction evidence="5">
        <text>D-5-benzylhydantoin = L-5-benzylhydantoin</text>
        <dbReference type="Rhea" id="RHEA:83991"/>
        <dbReference type="ChEBI" id="CHEBI:176864"/>
        <dbReference type="ChEBI" id="CHEBI:233540"/>
    </reaction>
</comment>
<dbReference type="Pfam" id="PF01177">
    <property type="entry name" value="Asp_Glu_race"/>
    <property type="match status" value="1"/>
</dbReference>
<evidence type="ECO:0000313" key="7">
    <source>
        <dbReference type="Proteomes" id="UP000192790"/>
    </source>
</evidence>
<evidence type="ECO:0000256" key="2">
    <source>
        <dbReference type="ARBA" id="ARBA00051635"/>
    </source>
</evidence>
<name>A0A1W2BFT2_9FIRM</name>
<dbReference type="Gene3D" id="3.40.50.12500">
    <property type="match status" value="1"/>
</dbReference>
<dbReference type="InterPro" id="IPR015942">
    <property type="entry name" value="Asp/Glu/hydantoin_racemase"/>
</dbReference>
<dbReference type="FunFam" id="3.40.50.12500:FF:000001">
    <property type="entry name" value="Putative hydantoin racemase"/>
    <property type="match status" value="1"/>
</dbReference>
<evidence type="ECO:0000313" key="6">
    <source>
        <dbReference type="EMBL" id="SMC71674.1"/>
    </source>
</evidence>
<organism evidence="6 7">
    <name type="scientific">Papillibacter cinnamivorans DSM 12816</name>
    <dbReference type="NCBI Taxonomy" id="1122930"/>
    <lineage>
        <taxon>Bacteria</taxon>
        <taxon>Bacillati</taxon>
        <taxon>Bacillota</taxon>
        <taxon>Clostridia</taxon>
        <taxon>Eubacteriales</taxon>
        <taxon>Oscillospiraceae</taxon>
        <taxon>Papillibacter</taxon>
    </lineage>
</organism>
<reference evidence="6 7" key="1">
    <citation type="submission" date="2017-04" db="EMBL/GenBank/DDBJ databases">
        <authorList>
            <person name="Afonso C.L."/>
            <person name="Miller P.J."/>
            <person name="Scott M.A."/>
            <person name="Spackman E."/>
            <person name="Goraichik I."/>
            <person name="Dimitrov K.M."/>
            <person name="Suarez D.L."/>
            <person name="Swayne D.E."/>
        </authorList>
    </citation>
    <scope>NUCLEOTIDE SEQUENCE [LARGE SCALE GENOMIC DNA]</scope>
    <source>
        <strain evidence="6 7">DSM 12816</strain>
    </source>
</reference>
<keyword evidence="7" id="KW-1185">Reference proteome</keyword>
<evidence type="ECO:0000256" key="5">
    <source>
        <dbReference type="ARBA" id="ARBA00093199"/>
    </source>
</evidence>
<comment type="catalytic activity">
    <reaction evidence="2">
        <text>a D-5-monosubstituted hydantoin = a L-5-monosubstituted hydantoin</text>
        <dbReference type="Rhea" id="RHEA:46624"/>
        <dbReference type="ChEBI" id="CHEBI:86339"/>
        <dbReference type="ChEBI" id="CHEBI:86340"/>
        <dbReference type="EC" id="5.1.99.5"/>
    </reaction>
</comment>
<gene>
    <name evidence="6" type="ORF">SAMN02745168_2167</name>
</gene>
<dbReference type="OrthoDB" id="9791723at2"/>
<dbReference type="PANTHER" id="PTHR28047:SF5">
    <property type="entry name" value="PROTEIN DCG1"/>
    <property type="match status" value="1"/>
</dbReference>
<dbReference type="InterPro" id="IPR052186">
    <property type="entry name" value="Hydantoin_racemase-like"/>
</dbReference>
<evidence type="ECO:0000256" key="3">
    <source>
        <dbReference type="ARBA" id="ARBA00066406"/>
    </source>
</evidence>
<dbReference type="GO" id="GO:0036348">
    <property type="term" value="F:hydantoin racemase activity"/>
    <property type="evidence" value="ECO:0007669"/>
    <property type="project" value="UniProtKB-EC"/>
</dbReference>